<dbReference type="AlphaFoldDB" id="A0A6A6QXN5"/>
<dbReference type="Proteomes" id="UP000799750">
    <property type="component" value="Unassembled WGS sequence"/>
</dbReference>
<gene>
    <name evidence="2" type="ORF">BU16DRAFT_538033</name>
</gene>
<protein>
    <submittedName>
        <fullName evidence="2">Uncharacterized protein</fullName>
    </submittedName>
</protein>
<feature type="region of interest" description="Disordered" evidence="1">
    <location>
        <begin position="239"/>
        <end position="259"/>
    </location>
</feature>
<keyword evidence="3" id="KW-1185">Reference proteome</keyword>
<evidence type="ECO:0000313" key="3">
    <source>
        <dbReference type="Proteomes" id="UP000799750"/>
    </source>
</evidence>
<evidence type="ECO:0000256" key="1">
    <source>
        <dbReference type="SAM" id="MobiDB-lite"/>
    </source>
</evidence>
<proteinExistence type="predicted"/>
<name>A0A6A6QXN5_9PEZI</name>
<sequence length="350" mass="38096">MLIPKEPGMFTLSCRSPWRGAAWASVGREERQSWQGLGAACDCFNGCCNSRKHWVTCDATARQSSLSGDRSLERGHDSALKHRGGGIYCSVWGSLSRATRSYLILCNSPGALNSAGSATKMLGGFERAECCAISTSTAASVWPIPGGGTLPIPSARSCRLGSSIWISLPSAQARLSAGRDRMTNAESVYSRTVDEQLYKRPARGHAGSFILCTHKLAMRNNSIERFDCCRVRDPCIRPPGHHEGRRTVSAQGSAQRHPAGPAALLLDRRCVGRVMPVAGWRAAEQRPSRPSRRMANGVADLHRRHFLPLDLAMRVLNAATRSESDKTGRPMGAMVWRDPPGYGPRVIVIF</sequence>
<evidence type="ECO:0000313" key="2">
    <source>
        <dbReference type="EMBL" id="KAF2496902.1"/>
    </source>
</evidence>
<organism evidence="2 3">
    <name type="scientific">Lophium mytilinum</name>
    <dbReference type="NCBI Taxonomy" id="390894"/>
    <lineage>
        <taxon>Eukaryota</taxon>
        <taxon>Fungi</taxon>
        <taxon>Dikarya</taxon>
        <taxon>Ascomycota</taxon>
        <taxon>Pezizomycotina</taxon>
        <taxon>Dothideomycetes</taxon>
        <taxon>Pleosporomycetidae</taxon>
        <taxon>Mytilinidiales</taxon>
        <taxon>Mytilinidiaceae</taxon>
        <taxon>Lophium</taxon>
    </lineage>
</organism>
<dbReference type="EMBL" id="MU004187">
    <property type="protein sequence ID" value="KAF2496902.1"/>
    <property type="molecule type" value="Genomic_DNA"/>
</dbReference>
<reference evidence="2" key="1">
    <citation type="journal article" date="2020" name="Stud. Mycol.">
        <title>101 Dothideomycetes genomes: a test case for predicting lifestyles and emergence of pathogens.</title>
        <authorList>
            <person name="Haridas S."/>
            <person name="Albert R."/>
            <person name="Binder M."/>
            <person name="Bloem J."/>
            <person name="Labutti K."/>
            <person name="Salamov A."/>
            <person name="Andreopoulos B."/>
            <person name="Baker S."/>
            <person name="Barry K."/>
            <person name="Bills G."/>
            <person name="Bluhm B."/>
            <person name="Cannon C."/>
            <person name="Castanera R."/>
            <person name="Culley D."/>
            <person name="Daum C."/>
            <person name="Ezra D."/>
            <person name="Gonzalez J."/>
            <person name="Henrissat B."/>
            <person name="Kuo A."/>
            <person name="Liang C."/>
            <person name="Lipzen A."/>
            <person name="Lutzoni F."/>
            <person name="Magnuson J."/>
            <person name="Mondo S."/>
            <person name="Nolan M."/>
            <person name="Ohm R."/>
            <person name="Pangilinan J."/>
            <person name="Park H.-J."/>
            <person name="Ramirez L."/>
            <person name="Alfaro M."/>
            <person name="Sun H."/>
            <person name="Tritt A."/>
            <person name="Yoshinaga Y."/>
            <person name="Zwiers L.-H."/>
            <person name="Turgeon B."/>
            <person name="Goodwin S."/>
            <person name="Spatafora J."/>
            <person name="Crous P."/>
            <person name="Grigoriev I."/>
        </authorList>
    </citation>
    <scope>NUCLEOTIDE SEQUENCE</scope>
    <source>
        <strain evidence="2">CBS 269.34</strain>
    </source>
</reference>
<accession>A0A6A6QXN5</accession>